<dbReference type="Gene3D" id="3.10.20.10">
    <property type="match status" value="1"/>
</dbReference>
<name>A0AAJ1ICX5_9SPIO</name>
<dbReference type="GO" id="GO:0016783">
    <property type="term" value="F:sulfurtransferase activity"/>
    <property type="evidence" value="ECO:0007669"/>
    <property type="project" value="InterPro"/>
</dbReference>
<dbReference type="InterPro" id="IPR016193">
    <property type="entry name" value="Cytidine_deaminase-like"/>
</dbReference>
<protein>
    <submittedName>
        <fullName evidence="3">Formate dehydrogenase accessory sulfurtransferase FdhD</fullName>
    </submittedName>
</protein>
<organism evidence="3 4">
    <name type="scientific">Candidatus Thalassospirochaeta sargassi</name>
    <dbReference type="NCBI Taxonomy" id="3119039"/>
    <lineage>
        <taxon>Bacteria</taxon>
        <taxon>Pseudomonadati</taxon>
        <taxon>Spirochaetota</taxon>
        <taxon>Spirochaetia</taxon>
        <taxon>Spirochaetales</taxon>
        <taxon>Spirochaetaceae</taxon>
        <taxon>Candidatus Thalassospirochaeta</taxon>
    </lineage>
</organism>
<dbReference type="EMBL" id="JAQQAL010000002">
    <property type="protein sequence ID" value="MDC7225161.1"/>
    <property type="molecule type" value="Genomic_DNA"/>
</dbReference>
<dbReference type="Gene3D" id="3.40.140.10">
    <property type="entry name" value="Cytidine Deaminase, domain 2"/>
    <property type="match status" value="1"/>
</dbReference>
<evidence type="ECO:0000313" key="4">
    <source>
        <dbReference type="Proteomes" id="UP001221217"/>
    </source>
</evidence>
<dbReference type="Proteomes" id="UP001221217">
    <property type="component" value="Unassembled WGS sequence"/>
</dbReference>
<gene>
    <name evidence="3" type="ORF">PQJ61_00190</name>
</gene>
<evidence type="ECO:0000313" key="3">
    <source>
        <dbReference type="EMBL" id="MDC7225161.1"/>
    </source>
</evidence>
<dbReference type="SUPFAM" id="SSF53927">
    <property type="entry name" value="Cytidine deaminase-like"/>
    <property type="match status" value="1"/>
</dbReference>
<dbReference type="InterPro" id="IPR003786">
    <property type="entry name" value="FdhD"/>
</dbReference>
<dbReference type="PANTHER" id="PTHR30592:SF1">
    <property type="entry name" value="SULFUR CARRIER PROTEIN FDHD"/>
    <property type="match status" value="1"/>
</dbReference>
<proteinExistence type="predicted"/>
<reference evidence="3 4" key="1">
    <citation type="submission" date="2022-12" db="EMBL/GenBank/DDBJ databases">
        <title>Metagenome assembled genome from gulf of manar.</title>
        <authorList>
            <person name="Kohli P."/>
            <person name="Pk S."/>
            <person name="Venkata Ramana C."/>
            <person name="Sasikala C."/>
        </authorList>
    </citation>
    <scope>NUCLEOTIDE SEQUENCE [LARGE SCALE GENOMIC DNA]</scope>
    <source>
        <strain evidence="3">JB008</strain>
    </source>
</reference>
<keyword evidence="1" id="KW-0963">Cytoplasm</keyword>
<sequence>MKISNHKPNPVELPIVDEVKFKLFINGVYYSDFLCTPESIEELVLGYLYTNCHISTVHELEKIIIKEYKINAELRRSTPQEALTPLKKSIKLPDKQKLRRMALKMFSTASIYKKHGGIHCSAFTDGETLLAFKEDIGRHNAYDKVVGELLMKELDPSELIYITSGRVNHEVMQKTLAGRIPAIVSRSICSSAAYNAALENGVVVIGRILEDSPIVYGKEIMNV</sequence>
<evidence type="ECO:0000256" key="1">
    <source>
        <dbReference type="ARBA" id="ARBA00022490"/>
    </source>
</evidence>
<dbReference type="PANTHER" id="PTHR30592">
    <property type="entry name" value="FORMATE DEHYDROGENASE"/>
    <property type="match status" value="1"/>
</dbReference>
<accession>A0AAJ1ICX5</accession>
<dbReference type="AlphaFoldDB" id="A0AAJ1ICX5"/>
<dbReference type="Pfam" id="PF02634">
    <property type="entry name" value="FdhD-NarQ"/>
    <property type="match status" value="2"/>
</dbReference>
<dbReference type="GO" id="GO:0006777">
    <property type="term" value="P:Mo-molybdopterin cofactor biosynthetic process"/>
    <property type="evidence" value="ECO:0007669"/>
    <property type="project" value="UniProtKB-KW"/>
</dbReference>
<comment type="caution">
    <text evidence="3">The sequence shown here is derived from an EMBL/GenBank/DDBJ whole genome shotgun (WGS) entry which is preliminary data.</text>
</comment>
<keyword evidence="2" id="KW-0501">Molybdenum cofactor biosynthesis</keyword>
<evidence type="ECO:0000256" key="2">
    <source>
        <dbReference type="ARBA" id="ARBA00023150"/>
    </source>
</evidence>